<keyword evidence="9" id="KW-1185">Reference proteome</keyword>
<evidence type="ECO:0000256" key="3">
    <source>
        <dbReference type="ARBA" id="ARBA00022989"/>
    </source>
</evidence>
<sequence>MTTPDPGTSDAHDAEPAKPDLRKNTDSEPPAGGSPDSQKADSADTTPDFGRPFDYDATAQASLSAQPPTSESLGGSHGTPGPGWDTYSGVGNGPGWGTTPSYPPPSENPQSDYPPPGAYSYGEQTPPYQGEPPYQGMPGPVYGRPDPGYPAGDSSGYAAHEQAYPGYAPPPPGYTPAPGMPAAAYGYYDPSAPYGRDPYTGEPYSDKSKVTAGILGILLGPFGAGRFYLDQPGLAIAQIAATWLTCGIGGIWPLIDGILMLTGKVRDNHGRPLHP</sequence>
<keyword evidence="2 6" id="KW-0812">Transmembrane</keyword>
<dbReference type="InterPro" id="IPR007829">
    <property type="entry name" value="TM2"/>
</dbReference>
<keyword evidence="3 6" id="KW-1133">Transmembrane helix</keyword>
<accession>A0ABU7JUV9</accession>
<feature type="compositionally biased region" description="Basic and acidic residues" evidence="5">
    <location>
        <begin position="10"/>
        <end position="26"/>
    </location>
</feature>
<evidence type="ECO:0000256" key="4">
    <source>
        <dbReference type="ARBA" id="ARBA00023136"/>
    </source>
</evidence>
<evidence type="ECO:0000256" key="1">
    <source>
        <dbReference type="ARBA" id="ARBA00004141"/>
    </source>
</evidence>
<comment type="subcellular location">
    <subcellularLocation>
        <location evidence="1">Membrane</location>
        <topology evidence="1">Multi-pass membrane protein</topology>
    </subcellularLocation>
</comment>
<organism evidence="8 9">
    <name type="scientific">Rhodococcus chondri</name>
    <dbReference type="NCBI Taxonomy" id="3065941"/>
    <lineage>
        <taxon>Bacteria</taxon>
        <taxon>Bacillati</taxon>
        <taxon>Actinomycetota</taxon>
        <taxon>Actinomycetes</taxon>
        <taxon>Mycobacteriales</taxon>
        <taxon>Nocardiaceae</taxon>
        <taxon>Rhodococcus</taxon>
    </lineage>
</organism>
<evidence type="ECO:0000256" key="5">
    <source>
        <dbReference type="SAM" id="MobiDB-lite"/>
    </source>
</evidence>
<evidence type="ECO:0000313" key="8">
    <source>
        <dbReference type="EMBL" id="MEE2033808.1"/>
    </source>
</evidence>
<feature type="compositionally biased region" description="Polar residues" evidence="5">
    <location>
        <begin position="59"/>
        <end position="73"/>
    </location>
</feature>
<dbReference type="Proteomes" id="UP001331936">
    <property type="component" value="Unassembled WGS sequence"/>
</dbReference>
<evidence type="ECO:0000256" key="6">
    <source>
        <dbReference type="SAM" id="Phobius"/>
    </source>
</evidence>
<protein>
    <submittedName>
        <fullName evidence="8">NINE protein</fullName>
    </submittedName>
</protein>
<feature type="domain" description="TM2" evidence="7">
    <location>
        <begin position="206"/>
        <end position="258"/>
    </location>
</feature>
<proteinExistence type="predicted"/>
<feature type="transmembrane region" description="Helical" evidence="6">
    <location>
        <begin position="210"/>
        <end position="229"/>
    </location>
</feature>
<evidence type="ECO:0000313" key="9">
    <source>
        <dbReference type="Proteomes" id="UP001331936"/>
    </source>
</evidence>
<feature type="transmembrane region" description="Helical" evidence="6">
    <location>
        <begin position="235"/>
        <end position="255"/>
    </location>
</feature>
<evidence type="ECO:0000256" key="2">
    <source>
        <dbReference type="ARBA" id="ARBA00022692"/>
    </source>
</evidence>
<dbReference type="RefSeq" id="WP_330153199.1">
    <property type="nucleotide sequence ID" value="NZ_JAUZMZ010000100.1"/>
</dbReference>
<reference evidence="8 9" key="1">
    <citation type="submission" date="2023-08" db="EMBL/GenBank/DDBJ databases">
        <authorList>
            <person name="Girao M."/>
            <person name="Carvalho M.F."/>
        </authorList>
    </citation>
    <scope>NUCLEOTIDE SEQUENCE [LARGE SCALE GENOMIC DNA]</scope>
    <source>
        <strain evidence="8 9">CC-R104</strain>
    </source>
</reference>
<gene>
    <name evidence="8" type="ORF">Q8814_17055</name>
</gene>
<name>A0ABU7JUV9_9NOCA</name>
<feature type="region of interest" description="Disordered" evidence="5">
    <location>
        <begin position="1"/>
        <end position="170"/>
    </location>
</feature>
<evidence type="ECO:0000259" key="7">
    <source>
        <dbReference type="Pfam" id="PF05154"/>
    </source>
</evidence>
<dbReference type="EMBL" id="JAUZMZ010000100">
    <property type="protein sequence ID" value="MEE2033808.1"/>
    <property type="molecule type" value="Genomic_DNA"/>
</dbReference>
<dbReference type="Pfam" id="PF05154">
    <property type="entry name" value="TM2"/>
    <property type="match status" value="1"/>
</dbReference>
<feature type="compositionally biased region" description="Pro residues" evidence="5">
    <location>
        <begin position="101"/>
        <end position="117"/>
    </location>
</feature>
<keyword evidence="4 6" id="KW-0472">Membrane</keyword>
<comment type="caution">
    <text evidence="8">The sequence shown here is derived from an EMBL/GenBank/DDBJ whole genome shotgun (WGS) entry which is preliminary data.</text>
</comment>